<dbReference type="PANTHER" id="PTHR47939:SF13">
    <property type="entry name" value="OS03G0201400 PROTEIN"/>
    <property type="match status" value="1"/>
</dbReference>
<dbReference type="FunCoup" id="B9RXQ8">
    <property type="interactions" value="113"/>
</dbReference>
<dbReference type="STRING" id="3988.B9RXQ8"/>
<proteinExistence type="inferred from homology"/>
<dbReference type="InterPro" id="IPR050667">
    <property type="entry name" value="PPR-containing_protein"/>
</dbReference>
<protein>
    <submittedName>
        <fullName evidence="5">Pentatricopeptide repeat-containing protein, putative</fullName>
    </submittedName>
</protein>
<dbReference type="PROSITE" id="PS51375">
    <property type="entry name" value="PPR"/>
    <property type="match status" value="5"/>
</dbReference>
<dbReference type="InterPro" id="IPR033443">
    <property type="entry name" value="PROP1-like_PPR_dom"/>
</dbReference>
<dbReference type="PANTHER" id="PTHR47939">
    <property type="entry name" value="MEMBRANE-ASSOCIATED SALT-INDUCIBLE PROTEIN-LIKE"/>
    <property type="match status" value="1"/>
</dbReference>
<feature type="repeat" description="PPR" evidence="3">
    <location>
        <begin position="199"/>
        <end position="233"/>
    </location>
</feature>
<evidence type="ECO:0000256" key="3">
    <source>
        <dbReference type="PROSITE-ProRule" id="PRU00708"/>
    </source>
</evidence>
<feature type="domain" description="PROP1-like PPR" evidence="4">
    <location>
        <begin position="391"/>
        <end position="539"/>
    </location>
</feature>
<comment type="similarity">
    <text evidence="1">Belongs to the PPR family. P subfamily.</text>
</comment>
<dbReference type="NCBIfam" id="TIGR00756">
    <property type="entry name" value="PPR"/>
    <property type="match status" value="4"/>
</dbReference>
<accession>B9RXQ8</accession>
<dbReference type="Pfam" id="PF13041">
    <property type="entry name" value="PPR_2"/>
    <property type="match status" value="3"/>
</dbReference>
<dbReference type="InParanoid" id="B9RXQ8"/>
<feature type="repeat" description="PPR" evidence="3">
    <location>
        <begin position="511"/>
        <end position="541"/>
    </location>
</feature>
<dbReference type="eggNOG" id="KOG4197">
    <property type="taxonomic scope" value="Eukaryota"/>
</dbReference>
<evidence type="ECO:0000259" key="4">
    <source>
        <dbReference type="Pfam" id="PF17177"/>
    </source>
</evidence>
<dbReference type="Gene3D" id="1.25.40.10">
    <property type="entry name" value="Tetratricopeptide repeat domain"/>
    <property type="match status" value="4"/>
</dbReference>
<dbReference type="OMA" id="WRTQIKQ"/>
<sequence length="599" mass="68148">MEQTIPFLVSSLPRSNCSFPVTARAQMLLFRKTYSTSTSKISWRTRIQQNQLVSEISTILLQRNNWIPLLQNLNLSSKLTPFLFFQILHKTQTHAQISLNFFNWAKTNLNFNPDLKSQCHVIQLSLGSDLPRAAKKILDSLIKTYPSNLFLETMVQACRGKSSLLCTLNFVLEFYSHKGSFLEGLEVYKKMRVIGCTPSVHACNVLLDALQRESEIRLAWCFYCAMIRVGVLPDKFTWSLVAHILCKDGNFERIVKLLDMGICNSVMYNAVVDYYSKNGDFKAAFCRLNEMYDRKVEPGFSTYSSILDGACKCRNLQVIERVVAIMVGKQLLSKCPSSDYDSIIQKLCDLGKVSAATLFFKRACDERIGLQDATYGRMLRAFSIEGILEEAIGLYQVILERGLTIKDNASDAFVDLLSEKDQYAEGYEIVRDIMRRGFSPCTSSLSKYITLLCKKRRWKEAEELLYMVLEKGLLPDTLSFCSLVKHYCSSKQTDKALALHNTLEKLQASLDITAYNLLLGGLVKEGRVEESIKVFDYMKGLKLANSASFTVIIRGLCRAKELRKAMKLHDEMLNMGLKPDKPTYKRLILEFNSSSKMCF</sequence>
<name>B9RXQ8_RICCO</name>
<evidence type="ECO:0000313" key="5">
    <source>
        <dbReference type="EMBL" id="EEF43914.1"/>
    </source>
</evidence>
<dbReference type="Proteomes" id="UP000008311">
    <property type="component" value="Unassembled WGS sequence"/>
</dbReference>
<feature type="repeat" description="PPR" evidence="3">
    <location>
        <begin position="264"/>
        <end position="298"/>
    </location>
</feature>
<evidence type="ECO:0000313" key="6">
    <source>
        <dbReference type="Proteomes" id="UP000008311"/>
    </source>
</evidence>
<keyword evidence="2" id="KW-0677">Repeat</keyword>
<dbReference type="OrthoDB" id="747253at2759"/>
<dbReference type="Pfam" id="PF01535">
    <property type="entry name" value="PPR"/>
    <property type="match status" value="1"/>
</dbReference>
<gene>
    <name evidence="5" type="ORF">RCOM_0905670</name>
</gene>
<reference evidence="6" key="1">
    <citation type="journal article" date="2010" name="Nat. Biotechnol.">
        <title>Draft genome sequence of the oilseed species Ricinus communis.</title>
        <authorList>
            <person name="Chan A.P."/>
            <person name="Crabtree J."/>
            <person name="Zhao Q."/>
            <person name="Lorenzi H."/>
            <person name="Orvis J."/>
            <person name="Puiu D."/>
            <person name="Melake-Berhan A."/>
            <person name="Jones K.M."/>
            <person name="Redman J."/>
            <person name="Chen G."/>
            <person name="Cahoon E.B."/>
            <person name="Gedil M."/>
            <person name="Stanke M."/>
            <person name="Haas B.J."/>
            <person name="Wortman J.R."/>
            <person name="Fraser-Liggett C.M."/>
            <person name="Ravel J."/>
            <person name="Rabinowicz P.D."/>
        </authorList>
    </citation>
    <scope>NUCLEOTIDE SEQUENCE [LARGE SCALE GENOMIC DNA]</scope>
    <source>
        <strain evidence="6">cv. Hale</strain>
    </source>
</reference>
<dbReference type="InterPro" id="IPR002885">
    <property type="entry name" value="PPR_rpt"/>
</dbReference>
<dbReference type="InterPro" id="IPR011990">
    <property type="entry name" value="TPR-like_helical_dom_sf"/>
</dbReference>
<evidence type="ECO:0000256" key="1">
    <source>
        <dbReference type="ARBA" id="ARBA00007626"/>
    </source>
</evidence>
<feature type="repeat" description="PPR" evidence="3">
    <location>
        <begin position="545"/>
        <end position="579"/>
    </location>
</feature>
<feature type="repeat" description="PPR" evidence="3">
    <location>
        <begin position="441"/>
        <end position="475"/>
    </location>
</feature>
<keyword evidence="6" id="KW-1185">Reference proteome</keyword>
<dbReference type="Pfam" id="PF17177">
    <property type="entry name" value="PPR_long"/>
    <property type="match status" value="1"/>
</dbReference>
<dbReference type="EMBL" id="EQ973828">
    <property type="protein sequence ID" value="EEF43914.1"/>
    <property type="molecule type" value="Genomic_DNA"/>
</dbReference>
<organism evidence="5 6">
    <name type="scientific">Ricinus communis</name>
    <name type="common">Castor bean</name>
    <dbReference type="NCBI Taxonomy" id="3988"/>
    <lineage>
        <taxon>Eukaryota</taxon>
        <taxon>Viridiplantae</taxon>
        <taxon>Streptophyta</taxon>
        <taxon>Embryophyta</taxon>
        <taxon>Tracheophyta</taxon>
        <taxon>Spermatophyta</taxon>
        <taxon>Magnoliopsida</taxon>
        <taxon>eudicotyledons</taxon>
        <taxon>Gunneridae</taxon>
        <taxon>Pentapetalae</taxon>
        <taxon>rosids</taxon>
        <taxon>fabids</taxon>
        <taxon>Malpighiales</taxon>
        <taxon>Euphorbiaceae</taxon>
        <taxon>Acalyphoideae</taxon>
        <taxon>Acalypheae</taxon>
        <taxon>Ricinus</taxon>
    </lineage>
</organism>
<evidence type="ECO:0000256" key="2">
    <source>
        <dbReference type="ARBA" id="ARBA00022737"/>
    </source>
</evidence>
<dbReference type="AlphaFoldDB" id="B9RXQ8"/>